<sequence>MKKLLIFVMACYGLNARSQENESKNFLYLYSDSTIYAQKIRLRPDFNGSWTLRADSRRIPVQQVKFFNNEDGFFANTKKLQFYGETSFAERIISGKVNLYQEVVYNPIAFEADYYRFKDRKYQSVGAKMYYNKGISDMKKINYKNLSLDMADNAQSLDLLKSYRKSKRTGIIMYVAAGAAIVAGTIKILTENNVGDANFSVNGNNSSFILWGLGGGLVAGGYFIEKSGYRNIERAIETYNRK</sequence>
<feature type="transmembrane region" description="Helical" evidence="1">
    <location>
        <begin position="208"/>
        <end position="224"/>
    </location>
</feature>
<accession>A0A4U1CCS7</accession>
<name>A0A4U1CCS7_9SPHI</name>
<evidence type="ECO:0000256" key="1">
    <source>
        <dbReference type="SAM" id="Phobius"/>
    </source>
</evidence>
<keyword evidence="1" id="KW-1133">Transmembrane helix</keyword>
<feature type="transmembrane region" description="Helical" evidence="1">
    <location>
        <begin position="171"/>
        <end position="188"/>
    </location>
</feature>
<gene>
    <name evidence="2" type="ORF">FA048_19420</name>
</gene>
<proteinExistence type="predicted"/>
<organism evidence="2 3">
    <name type="scientific">Pedobacter polaris</name>
    <dbReference type="NCBI Taxonomy" id="2571273"/>
    <lineage>
        <taxon>Bacteria</taxon>
        <taxon>Pseudomonadati</taxon>
        <taxon>Bacteroidota</taxon>
        <taxon>Sphingobacteriia</taxon>
        <taxon>Sphingobacteriales</taxon>
        <taxon>Sphingobacteriaceae</taxon>
        <taxon>Pedobacter</taxon>
    </lineage>
</organism>
<comment type="caution">
    <text evidence="2">The sequence shown here is derived from an EMBL/GenBank/DDBJ whole genome shotgun (WGS) entry which is preliminary data.</text>
</comment>
<keyword evidence="1" id="KW-0472">Membrane</keyword>
<evidence type="ECO:0000313" key="3">
    <source>
        <dbReference type="Proteomes" id="UP000309488"/>
    </source>
</evidence>
<protein>
    <submittedName>
        <fullName evidence="2">Uncharacterized protein</fullName>
    </submittedName>
</protein>
<keyword evidence="3" id="KW-1185">Reference proteome</keyword>
<evidence type="ECO:0000313" key="2">
    <source>
        <dbReference type="EMBL" id="TKC04632.1"/>
    </source>
</evidence>
<reference evidence="2 3" key="1">
    <citation type="submission" date="2019-04" db="EMBL/GenBank/DDBJ databases">
        <title>Pedobacter sp. RP-3-22 sp. nov., isolated from Arctic soil.</title>
        <authorList>
            <person name="Dahal R.H."/>
            <person name="Kim D.-U."/>
        </authorList>
    </citation>
    <scope>NUCLEOTIDE SEQUENCE [LARGE SCALE GENOMIC DNA]</scope>
    <source>
        <strain evidence="2 3">RP-3-22</strain>
    </source>
</reference>
<dbReference type="AlphaFoldDB" id="A0A4U1CCS7"/>
<keyword evidence="1" id="KW-0812">Transmembrane</keyword>
<dbReference type="OrthoDB" id="791508at2"/>
<dbReference type="RefSeq" id="WP_136844291.1">
    <property type="nucleotide sequence ID" value="NZ_SWBR01000007.1"/>
</dbReference>
<dbReference type="Proteomes" id="UP000309488">
    <property type="component" value="Unassembled WGS sequence"/>
</dbReference>
<dbReference type="EMBL" id="SWBR01000007">
    <property type="protein sequence ID" value="TKC04632.1"/>
    <property type="molecule type" value="Genomic_DNA"/>
</dbReference>